<protein>
    <submittedName>
        <fullName evidence="13">Porin, Gram-negative type</fullName>
    </submittedName>
</protein>
<evidence type="ECO:0000256" key="10">
    <source>
        <dbReference type="ARBA" id="ARBA00023237"/>
    </source>
</evidence>
<dbReference type="InterPro" id="IPR050298">
    <property type="entry name" value="Gram-neg_bact_OMP"/>
</dbReference>
<dbReference type="CDD" id="cd00342">
    <property type="entry name" value="gram_neg_porins"/>
    <property type="match status" value="1"/>
</dbReference>
<keyword evidence="4" id="KW-1134">Transmembrane beta strand</keyword>
<evidence type="ECO:0000256" key="7">
    <source>
        <dbReference type="ARBA" id="ARBA00023065"/>
    </source>
</evidence>
<evidence type="ECO:0000256" key="3">
    <source>
        <dbReference type="ARBA" id="ARBA00022448"/>
    </source>
</evidence>
<evidence type="ECO:0000256" key="4">
    <source>
        <dbReference type="ARBA" id="ARBA00022452"/>
    </source>
</evidence>
<dbReference type="Pfam" id="PF13609">
    <property type="entry name" value="Porin_4"/>
    <property type="match status" value="1"/>
</dbReference>
<evidence type="ECO:0000256" key="5">
    <source>
        <dbReference type="ARBA" id="ARBA00022692"/>
    </source>
</evidence>
<keyword evidence="9" id="KW-0472">Membrane</keyword>
<dbReference type="Proteomes" id="UP000000647">
    <property type="component" value="Chromosome"/>
</dbReference>
<feature type="chain" id="PRO_5002640270" evidence="11">
    <location>
        <begin position="23"/>
        <end position="360"/>
    </location>
</feature>
<keyword evidence="7" id="KW-0406">Ion transport</keyword>
<dbReference type="InterPro" id="IPR023614">
    <property type="entry name" value="Porin_dom_sf"/>
</dbReference>
<dbReference type="InterPro" id="IPR002299">
    <property type="entry name" value="Porin_Neis"/>
</dbReference>
<evidence type="ECO:0000256" key="8">
    <source>
        <dbReference type="ARBA" id="ARBA00023114"/>
    </source>
</evidence>
<dbReference type="HOGENOM" id="CLU_038238_3_1_6"/>
<dbReference type="GO" id="GO:0015288">
    <property type="term" value="F:porin activity"/>
    <property type="evidence" value="ECO:0007669"/>
    <property type="project" value="UniProtKB-KW"/>
</dbReference>
<evidence type="ECO:0000256" key="9">
    <source>
        <dbReference type="ARBA" id="ARBA00023136"/>
    </source>
</evidence>
<dbReference type="GO" id="GO:0046930">
    <property type="term" value="C:pore complex"/>
    <property type="evidence" value="ECO:0007669"/>
    <property type="project" value="UniProtKB-KW"/>
</dbReference>
<dbReference type="Gene3D" id="2.40.160.10">
    <property type="entry name" value="Porin"/>
    <property type="match status" value="1"/>
</dbReference>
<evidence type="ECO:0000256" key="1">
    <source>
        <dbReference type="ARBA" id="ARBA00004571"/>
    </source>
</evidence>
<comment type="subunit">
    <text evidence="2">Homotrimer.</text>
</comment>
<keyword evidence="3" id="KW-0813">Transport</keyword>
<dbReference type="EMBL" id="CP000544">
    <property type="protein sequence ID" value="ABM62802.1"/>
    <property type="molecule type" value="Genomic_DNA"/>
</dbReference>
<proteinExistence type="predicted"/>
<evidence type="ECO:0000256" key="2">
    <source>
        <dbReference type="ARBA" id="ARBA00011233"/>
    </source>
</evidence>
<dbReference type="STRING" id="349124.Hhal_2038"/>
<gene>
    <name evidence="13" type="ordered locus">Hhal_2038</name>
</gene>
<keyword evidence="8" id="KW-0626">Porin</keyword>
<accession>A1WYP0</accession>
<evidence type="ECO:0000313" key="13">
    <source>
        <dbReference type="EMBL" id="ABM62802.1"/>
    </source>
</evidence>
<keyword evidence="14" id="KW-1185">Reference proteome</keyword>
<evidence type="ECO:0000313" key="14">
    <source>
        <dbReference type="Proteomes" id="UP000000647"/>
    </source>
</evidence>
<dbReference type="GO" id="GO:0009279">
    <property type="term" value="C:cell outer membrane"/>
    <property type="evidence" value="ECO:0007669"/>
    <property type="project" value="UniProtKB-SubCell"/>
</dbReference>
<keyword evidence="6 11" id="KW-0732">Signal</keyword>
<reference evidence="14" key="1">
    <citation type="submission" date="2006-12" db="EMBL/GenBank/DDBJ databases">
        <title>Complete sequence of Halorhodospira halophila SL1.</title>
        <authorList>
            <consortium name="US DOE Joint Genome Institute"/>
            <person name="Copeland A."/>
            <person name="Lucas S."/>
            <person name="Lapidus A."/>
            <person name="Barry K."/>
            <person name="Detter J.C."/>
            <person name="Glavina del Rio T."/>
            <person name="Hammon N."/>
            <person name="Israni S."/>
            <person name="Dalin E."/>
            <person name="Tice H."/>
            <person name="Pitluck S."/>
            <person name="Saunders E."/>
            <person name="Brettin T."/>
            <person name="Bruce D."/>
            <person name="Han C."/>
            <person name="Tapia R."/>
            <person name="Schmutz J."/>
            <person name="Larimer F."/>
            <person name="Land M."/>
            <person name="Hauser L."/>
            <person name="Kyrpides N."/>
            <person name="Mikhailova N."/>
            <person name="Hoff W."/>
            <person name="Richardson P."/>
        </authorList>
    </citation>
    <scope>NUCLEOTIDE SEQUENCE [LARGE SCALE GENOMIC DNA]</scope>
    <source>
        <strain evidence="14">DSM 244 / SL1</strain>
    </source>
</reference>
<keyword evidence="5" id="KW-0812">Transmembrane</keyword>
<evidence type="ECO:0000256" key="11">
    <source>
        <dbReference type="SAM" id="SignalP"/>
    </source>
</evidence>
<feature type="signal peptide" evidence="11">
    <location>
        <begin position="1"/>
        <end position="22"/>
    </location>
</feature>
<dbReference type="InterPro" id="IPR033900">
    <property type="entry name" value="Gram_neg_porin_domain"/>
</dbReference>
<sequence length="360" mass="39163">MRQSWRRLAPLAVTLCAVAAPAAAEIDWDVYGRVDVSAEYYAGGSYSAGDLASNSSRLGLRVAHTLDTGLTVYGRVERALDYNRGDGADLGARDAYLGLTDDWGVLRLGYMDTPMKEIRSRVDLFGSQLGNARNVVRAGHSPHFDQRFPNAIRYSSPEQSGWGVDLQGSFDWEDRDESDDPYPADGNDRTAISTALRYTGERFWAALGYERVAGRDEAPSSADAYRLGLEWRATDALRLTALVQATGDAYELDDDTYSDTLAYGAGLLYALEDDLDLRLQYYTLDVDASGHGASLVSVGPVFHASERLRLYATATYLGNDDASDLVPWEVGRTAGPSAEEAGIGTGRSAWAVGSGIRFDF</sequence>
<reference evidence="13 14" key="2">
    <citation type="journal article" date="2013" name="Stand. Genomic Sci.">
        <title>Complete genome sequence of Halorhodospira halophila SL1.</title>
        <authorList>
            <person name="Challacombe J.F."/>
            <person name="Majid S."/>
            <person name="Deole R."/>
            <person name="Brettin T.S."/>
            <person name="Bruce D."/>
            <person name="Delano S.F."/>
            <person name="Detter J.C."/>
            <person name="Gleasner C.D."/>
            <person name="Han C.S."/>
            <person name="Misra M."/>
            <person name="Reitenga K.G."/>
            <person name="Mikhailova N."/>
            <person name="Woyke T."/>
            <person name="Pitluck S."/>
            <person name="Nolan M."/>
            <person name="Land M.L."/>
            <person name="Saunders E."/>
            <person name="Tapia R."/>
            <person name="Lapidus A."/>
            <person name="Ivanova N."/>
            <person name="Hoff W.D."/>
        </authorList>
    </citation>
    <scope>NUCLEOTIDE SEQUENCE [LARGE SCALE GENOMIC DNA]</scope>
    <source>
        <strain evidence="14">DSM 244 / SL1</strain>
    </source>
</reference>
<dbReference type="PRINTS" id="PR00184">
    <property type="entry name" value="NEISSPPORIN"/>
</dbReference>
<evidence type="ECO:0000256" key="6">
    <source>
        <dbReference type="ARBA" id="ARBA00022729"/>
    </source>
</evidence>
<dbReference type="KEGG" id="hha:Hhal_2038"/>
<name>A1WYP0_HALHL</name>
<organism evidence="13 14">
    <name type="scientific">Halorhodospira halophila (strain DSM 244 / SL1)</name>
    <name type="common">Ectothiorhodospira halophila (strain DSM 244 / SL1)</name>
    <dbReference type="NCBI Taxonomy" id="349124"/>
    <lineage>
        <taxon>Bacteria</taxon>
        <taxon>Pseudomonadati</taxon>
        <taxon>Pseudomonadota</taxon>
        <taxon>Gammaproteobacteria</taxon>
        <taxon>Chromatiales</taxon>
        <taxon>Ectothiorhodospiraceae</taxon>
        <taxon>Halorhodospira</taxon>
    </lineage>
</organism>
<comment type="subcellular location">
    <subcellularLocation>
        <location evidence="1">Cell outer membrane</location>
        <topology evidence="1">Multi-pass membrane protein</topology>
    </subcellularLocation>
</comment>
<dbReference type="RefSeq" id="WP_011814824.1">
    <property type="nucleotide sequence ID" value="NC_008789.1"/>
</dbReference>
<dbReference type="AlphaFoldDB" id="A1WYP0"/>
<dbReference type="PANTHER" id="PTHR34501:SF9">
    <property type="entry name" value="MAJOR OUTER MEMBRANE PROTEIN P.IA"/>
    <property type="match status" value="1"/>
</dbReference>
<dbReference type="GO" id="GO:0006811">
    <property type="term" value="P:monoatomic ion transport"/>
    <property type="evidence" value="ECO:0007669"/>
    <property type="project" value="UniProtKB-KW"/>
</dbReference>
<feature type="domain" description="Porin" evidence="12">
    <location>
        <begin position="14"/>
        <end position="321"/>
    </location>
</feature>
<evidence type="ECO:0000259" key="12">
    <source>
        <dbReference type="Pfam" id="PF13609"/>
    </source>
</evidence>
<dbReference type="SUPFAM" id="SSF56935">
    <property type="entry name" value="Porins"/>
    <property type="match status" value="1"/>
</dbReference>
<keyword evidence="10" id="KW-0998">Cell outer membrane</keyword>
<dbReference type="PANTHER" id="PTHR34501">
    <property type="entry name" value="PROTEIN YDDL-RELATED"/>
    <property type="match status" value="1"/>
</dbReference>
<dbReference type="eggNOG" id="COG3203">
    <property type="taxonomic scope" value="Bacteria"/>
</dbReference>